<organism evidence="1 2">
    <name type="scientific">Euplotes crassus</name>
    <dbReference type="NCBI Taxonomy" id="5936"/>
    <lineage>
        <taxon>Eukaryota</taxon>
        <taxon>Sar</taxon>
        <taxon>Alveolata</taxon>
        <taxon>Ciliophora</taxon>
        <taxon>Intramacronucleata</taxon>
        <taxon>Spirotrichea</taxon>
        <taxon>Hypotrichia</taxon>
        <taxon>Euplotida</taxon>
        <taxon>Euplotidae</taxon>
        <taxon>Moneuplotes</taxon>
    </lineage>
</organism>
<proteinExistence type="predicted"/>
<reference evidence="1" key="1">
    <citation type="submission" date="2023-07" db="EMBL/GenBank/DDBJ databases">
        <authorList>
            <consortium name="AG Swart"/>
            <person name="Singh M."/>
            <person name="Singh A."/>
            <person name="Seah K."/>
            <person name="Emmerich C."/>
        </authorList>
    </citation>
    <scope>NUCLEOTIDE SEQUENCE</scope>
    <source>
        <strain evidence="1">DP1</strain>
    </source>
</reference>
<sequence length="285" mass="32902">MSHQNKRIEIHIIDTQNRLIKNMVKRNSSRNINDPSETAMAESPTNIKNRMILEGCTSDIKHPRSSTRKKSLKLSYNLKTRPSHKRDANSTLERKLKYKDMIANSAKKQTRANFFVKNSSRTQEKELGQIKILGRVSRLNKKLEKSTQIKSSEPSMINSKSYQDCLGRVSQEYLKASKYKDCFMSSKTATPERGAMFSNKVLANVKTEVKDPCESPPKSSNEFISYQQLYEIKDTGDYFKKNSKFFNFDMKHFKKPGKVYYGITSKVRRHLSKVEDNPSKLPVLP</sequence>
<evidence type="ECO:0000313" key="2">
    <source>
        <dbReference type="Proteomes" id="UP001295684"/>
    </source>
</evidence>
<keyword evidence="2" id="KW-1185">Reference proteome</keyword>
<dbReference type="AlphaFoldDB" id="A0AAD1XBE3"/>
<evidence type="ECO:0000313" key="1">
    <source>
        <dbReference type="EMBL" id="CAI2368080.1"/>
    </source>
</evidence>
<gene>
    <name evidence="1" type="ORF">ECRASSUSDP1_LOCUS9369</name>
</gene>
<dbReference type="Proteomes" id="UP001295684">
    <property type="component" value="Unassembled WGS sequence"/>
</dbReference>
<comment type="caution">
    <text evidence="1">The sequence shown here is derived from an EMBL/GenBank/DDBJ whole genome shotgun (WGS) entry which is preliminary data.</text>
</comment>
<protein>
    <submittedName>
        <fullName evidence="1">Uncharacterized protein</fullName>
    </submittedName>
</protein>
<accession>A0AAD1XBE3</accession>
<name>A0AAD1XBE3_EUPCR</name>
<dbReference type="EMBL" id="CAMPGE010009206">
    <property type="protein sequence ID" value="CAI2368080.1"/>
    <property type="molecule type" value="Genomic_DNA"/>
</dbReference>